<feature type="domain" description="Putative restriction endonuclease" evidence="1">
    <location>
        <begin position="22"/>
        <end position="201"/>
    </location>
</feature>
<proteinExistence type="predicted"/>
<dbReference type="EMBL" id="WTPX01000157">
    <property type="protein sequence ID" value="NNJ27470.1"/>
    <property type="molecule type" value="Genomic_DNA"/>
</dbReference>
<dbReference type="PANTHER" id="PTHR35400:SF3">
    <property type="entry name" value="SLL1072 PROTEIN"/>
    <property type="match status" value="1"/>
</dbReference>
<dbReference type="InterPro" id="IPR008538">
    <property type="entry name" value="Uma2"/>
</dbReference>
<organism evidence="2 3">
    <name type="scientific">Alienimonas chondri</name>
    <dbReference type="NCBI Taxonomy" id="2681879"/>
    <lineage>
        <taxon>Bacteria</taxon>
        <taxon>Pseudomonadati</taxon>
        <taxon>Planctomycetota</taxon>
        <taxon>Planctomycetia</taxon>
        <taxon>Planctomycetales</taxon>
        <taxon>Planctomycetaceae</taxon>
        <taxon>Alienimonas</taxon>
    </lineage>
</organism>
<dbReference type="SUPFAM" id="SSF52980">
    <property type="entry name" value="Restriction endonuclease-like"/>
    <property type="match status" value="1"/>
</dbReference>
<evidence type="ECO:0000313" key="2">
    <source>
        <dbReference type="EMBL" id="NNJ27470.1"/>
    </source>
</evidence>
<gene>
    <name evidence="2" type="ORF">LzC2_35750</name>
</gene>
<evidence type="ECO:0000313" key="3">
    <source>
        <dbReference type="Proteomes" id="UP000609651"/>
    </source>
</evidence>
<protein>
    <recommendedName>
        <fullName evidence="1">Putative restriction endonuclease domain-containing protein</fullName>
    </recommendedName>
</protein>
<dbReference type="InterPro" id="IPR011335">
    <property type="entry name" value="Restrct_endonuc-II-like"/>
</dbReference>
<dbReference type="Gene3D" id="3.90.1570.10">
    <property type="entry name" value="tt1808, chain A"/>
    <property type="match status" value="1"/>
</dbReference>
<sequence>MSSLLHEIAAGVAPPPPSLTTAEFERQCVTGAFPPDWNVELLDGMLILCDRRDEAGEINTVGPQHSYFTRRLDELLSPLAAATGCCYRAQMGTSLPPDDAPQPDGLIAKGATADYRDRNPAAADVLLTIEVAQSSLEHDRTTKLQTYAQAGLSPYWILNVAARTLEVRTDPDPAAGSYRTLVTLTAADTATLPLPGGDVSLPLADLLG</sequence>
<name>A0ABX1VIV9_9PLAN</name>
<keyword evidence="3" id="KW-1185">Reference proteome</keyword>
<dbReference type="CDD" id="cd06260">
    <property type="entry name" value="DUF820-like"/>
    <property type="match status" value="1"/>
</dbReference>
<comment type="caution">
    <text evidence="2">The sequence shown here is derived from an EMBL/GenBank/DDBJ whole genome shotgun (WGS) entry which is preliminary data.</text>
</comment>
<dbReference type="PANTHER" id="PTHR35400">
    <property type="entry name" value="SLR1083 PROTEIN"/>
    <property type="match status" value="1"/>
</dbReference>
<reference evidence="2 3" key="1">
    <citation type="journal article" date="2020" name="Syst. Appl. Microbiol.">
        <title>Alienimonas chondri sp. nov., a novel planctomycete isolated from the biofilm of the red alga Chondrus crispus.</title>
        <authorList>
            <person name="Vitorino I."/>
            <person name="Albuquerque L."/>
            <person name="Wiegand S."/>
            <person name="Kallscheuer N."/>
            <person name="da Costa M.S."/>
            <person name="Lobo-da-Cunha A."/>
            <person name="Jogler C."/>
            <person name="Lage O.M."/>
        </authorList>
    </citation>
    <scope>NUCLEOTIDE SEQUENCE [LARGE SCALE GENOMIC DNA]</scope>
    <source>
        <strain evidence="2 3">LzC2</strain>
    </source>
</reference>
<dbReference type="InterPro" id="IPR012296">
    <property type="entry name" value="Nuclease_put_TT1808"/>
</dbReference>
<dbReference type="RefSeq" id="WP_171189382.1">
    <property type="nucleotide sequence ID" value="NZ_WTPX01000157.1"/>
</dbReference>
<dbReference type="Proteomes" id="UP000609651">
    <property type="component" value="Unassembled WGS sequence"/>
</dbReference>
<evidence type="ECO:0000259" key="1">
    <source>
        <dbReference type="Pfam" id="PF05685"/>
    </source>
</evidence>
<accession>A0ABX1VIV9</accession>
<dbReference type="Pfam" id="PF05685">
    <property type="entry name" value="Uma2"/>
    <property type="match status" value="1"/>
</dbReference>